<dbReference type="GO" id="GO:0006995">
    <property type="term" value="P:cellular response to nitrogen starvation"/>
    <property type="evidence" value="ECO:0007669"/>
    <property type="project" value="TreeGrafter"/>
</dbReference>
<dbReference type="AlphaFoldDB" id="A0A1G4J002"/>
<dbReference type="PANTHER" id="PTHR12768:SF4">
    <property type="entry name" value="BECLIN-1"/>
    <property type="match status" value="1"/>
</dbReference>
<dbReference type="GO" id="GO:0051365">
    <property type="term" value="P:cellular response to potassium ion starvation"/>
    <property type="evidence" value="ECO:0007669"/>
    <property type="project" value="EnsemblFungi"/>
</dbReference>
<dbReference type="InterPro" id="IPR040455">
    <property type="entry name" value="Atg6_BARA"/>
</dbReference>
<accession>A0A1G4J002</accession>
<dbReference type="InterPro" id="IPR041691">
    <property type="entry name" value="Atg6/beclin_CC"/>
</dbReference>
<dbReference type="GO" id="GO:0000407">
    <property type="term" value="C:phagophore assembly site"/>
    <property type="evidence" value="ECO:0007669"/>
    <property type="project" value="EnsemblFungi"/>
</dbReference>
<dbReference type="Pfam" id="PF17675">
    <property type="entry name" value="APG6_N"/>
    <property type="match status" value="1"/>
</dbReference>
<dbReference type="GO" id="GO:0000425">
    <property type="term" value="P:pexophagy"/>
    <property type="evidence" value="ECO:0007669"/>
    <property type="project" value="EnsemblFungi"/>
</dbReference>
<dbReference type="GO" id="GO:0034271">
    <property type="term" value="C:phosphatidylinositol 3-kinase complex, class III, type I"/>
    <property type="evidence" value="ECO:0007669"/>
    <property type="project" value="EnsemblFungi"/>
</dbReference>
<dbReference type="GO" id="GO:0042147">
    <property type="term" value="P:retrograde transport, endosome to Golgi"/>
    <property type="evidence" value="ECO:0007669"/>
    <property type="project" value="EnsemblFungi"/>
</dbReference>
<feature type="domain" description="Atg6/beclin coiled-coil" evidence="4">
    <location>
        <begin position="132"/>
        <end position="265"/>
    </location>
</feature>
<dbReference type="GO" id="GO:0034727">
    <property type="term" value="P:piecemeal microautophagy of the nucleus"/>
    <property type="evidence" value="ECO:0007669"/>
    <property type="project" value="EnsemblFungi"/>
</dbReference>
<dbReference type="GO" id="GO:0030674">
    <property type="term" value="F:protein-macromolecule adaptor activity"/>
    <property type="evidence" value="ECO:0007669"/>
    <property type="project" value="TreeGrafter"/>
</dbReference>
<name>A0A1G4J002_9SACH</name>
<feature type="domain" description="Atg6 BARA" evidence="3">
    <location>
        <begin position="268"/>
        <end position="451"/>
    </location>
</feature>
<dbReference type="GO" id="GO:0032258">
    <property type="term" value="P:cytoplasm to vacuole targeting by the Cvt pathway"/>
    <property type="evidence" value="ECO:0007669"/>
    <property type="project" value="EnsemblFungi"/>
</dbReference>
<dbReference type="InterPro" id="IPR007243">
    <property type="entry name" value="Atg6/Beclin"/>
</dbReference>
<dbReference type="InterPro" id="IPR038274">
    <property type="entry name" value="Atg6/Beclin_C_sf"/>
</dbReference>
<sequence>MVDSEVLKCQNCHIPLELDSSLMNLTLAQRNLLLSSATEPTSSGVQIPPERLKRLNGIKKVNELNFQPSVLNNLDSYVFLNGDSSTLQTTQLDVESGDEGDEDLTSKTLSSRISTLRNIFNILSAKSNIEYPVCQDCCDLLIQKLKSDYEDGLKERDTYSDFLNRLNKQRDLENDGSEGHEESLVDEREEADREQEDLLRELEALEEEEGTLDSTIEELEKQLLLKKEMEMKELQQRNIQDLEKLDFSRELQSLKNQHEYTLNSLDRLRKLNVFNEAFRISHDGPFGTINGLRMGGLDEIPVPWQEVNAALGQLVLLLATICTRLHFKLAGFIVRPMGSFSKIEQLDPKTQEWHSYDAFNSGSFKLGRLFHKETSFDRAMVSIMDIIGQITSHLSRGRSMESDEIELPYAMVAEKINGMPIKLGGNKPNSEWTTACKFLLTNAKWLLAFSSTMISIPQEQ</sequence>
<dbReference type="Pfam" id="PF04111">
    <property type="entry name" value="APG6"/>
    <property type="match status" value="1"/>
</dbReference>
<feature type="region of interest" description="Disordered" evidence="2">
    <location>
        <begin position="170"/>
        <end position="195"/>
    </location>
</feature>
<dbReference type="GO" id="GO:0034272">
    <property type="term" value="C:phosphatidylinositol 3-kinase complex, class III, type II"/>
    <property type="evidence" value="ECO:0007669"/>
    <property type="project" value="EnsemblFungi"/>
</dbReference>
<evidence type="ECO:0000256" key="2">
    <source>
        <dbReference type="SAM" id="MobiDB-lite"/>
    </source>
</evidence>
<dbReference type="GO" id="GO:0000045">
    <property type="term" value="P:autophagosome assembly"/>
    <property type="evidence" value="ECO:0007669"/>
    <property type="project" value="EnsemblFungi"/>
</dbReference>
<organism evidence="5 6">
    <name type="scientific">Lachancea dasiensis</name>
    <dbReference type="NCBI Taxonomy" id="1072105"/>
    <lineage>
        <taxon>Eukaryota</taxon>
        <taxon>Fungi</taxon>
        <taxon>Dikarya</taxon>
        <taxon>Ascomycota</taxon>
        <taxon>Saccharomycotina</taxon>
        <taxon>Saccharomycetes</taxon>
        <taxon>Saccharomycetales</taxon>
        <taxon>Saccharomycetaceae</taxon>
        <taxon>Lachancea</taxon>
    </lineage>
</organism>
<evidence type="ECO:0000313" key="5">
    <source>
        <dbReference type="EMBL" id="SCU82821.1"/>
    </source>
</evidence>
<dbReference type="GO" id="GO:0005829">
    <property type="term" value="C:cytosol"/>
    <property type="evidence" value="ECO:0007669"/>
    <property type="project" value="GOC"/>
</dbReference>
<evidence type="ECO:0000259" key="4">
    <source>
        <dbReference type="Pfam" id="PF17675"/>
    </source>
</evidence>
<protein>
    <submittedName>
        <fullName evidence="5">LADA_0C08152g1_1</fullName>
    </submittedName>
</protein>
<evidence type="ECO:0000259" key="3">
    <source>
        <dbReference type="Pfam" id="PF04111"/>
    </source>
</evidence>
<comment type="similarity">
    <text evidence="1">Belongs to the beclin family.</text>
</comment>
<gene>
    <name evidence="5" type="ORF">LADA_0C08152G</name>
</gene>
<dbReference type="EMBL" id="LT598459">
    <property type="protein sequence ID" value="SCU82821.1"/>
    <property type="molecule type" value="Genomic_DNA"/>
</dbReference>
<evidence type="ECO:0000256" key="1">
    <source>
        <dbReference type="ARBA" id="ARBA00005965"/>
    </source>
</evidence>
<dbReference type="GO" id="GO:0120095">
    <property type="term" value="C:vacuole-isolation membrane contact site"/>
    <property type="evidence" value="ECO:0007669"/>
    <property type="project" value="EnsemblFungi"/>
</dbReference>
<dbReference type="STRING" id="1266660.A0A1G4J002"/>
<keyword evidence="6" id="KW-1185">Reference proteome</keyword>
<dbReference type="GO" id="GO:0045324">
    <property type="term" value="P:late endosome to vacuole transport"/>
    <property type="evidence" value="ECO:0007669"/>
    <property type="project" value="EnsemblFungi"/>
</dbReference>
<dbReference type="GO" id="GO:0043548">
    <property type="term" value="F:phosphatidylinositol 3-kinase binding"/>
    <property type="evidence" value="ECO:0007669"/>
    <property type="project" value="TreeGrafter"/>
</dbReference>
<feature type="compositionally biased region" description="Basic and acidic residues" evidence="2">
    <location>
        <begin position="170"/>
        <end position="186"/>
    </location>
</feature>
<evidence type="ECO:0000313" key="6">
    <source>
        <dbReference type="Proteomes" id="UP000190274"/>
    </source>
</evidence>
<dbReference type="Gene3D" id="1.10.418.40">
    <property type="entry name" value="Autophagy protein 6/Beclin 1"/>
    <property type="match status" value="1"/>
</dbReference>
<proteinExistence type="inferred from homology"/>
<dbReference type="Proteomes" id="UP000190274">
    <property type="component" value="Chromosome C"/>
</dbReference>
<dbReference type="GO" id="GO:0000423">
    <property type="term" value="P:mitophagy"/>
    <property type="evidence" value="ECO:0007669"/>
    <property type="project" value="TreeGrafter"/>
</dbReference>
<dbReference type="GO" id="GO:0046854">
    <property type="term" value="P:phosphatidylinositol phosphate biosynthetic process"/>
    <property type="evidence" value="ECO:0007669"/>
    <property type="project" value="EnsemblFungi"/>
</dbReference>
<dbReference type="PANTHER" id="PTHR12768">
    <property type="entry name" value="BECLIN 1"/>
    <property type="match status" value="1"/>
</dbReference>
<reference evidence="6" key="1">
    <citation type="submission" date="2016-03" db="EMBL/GenBank/DDBJ databases">
        <authorList>
            <person name="Devillers H."/>
        </authorList>
    </citation>
    <scope>NUCLEOTIDE SEQUENCE [LARGE SCALE GENOMIC DNA]</scope>
</reference>
<dbReference type="OrthoDB" id="20368at2759"/>